<evidence type="ECO:0000256" key="1">
    <source>
        <dbReference type="ARBA" id="ARBA00007274"/>
    </source>
</evidence>
<evidence type="ECO:0000256" key="4">
    <source>
        <dbReference type="ARBA" id="ARBA00023315"/>
    </source>
</evidence>
<reference evidence="7 8" key="1">
    <citation type="submission" date="2018-11" db="EMBL/GenBank/DDBJ databases">
        <title>Chryseotalea sanarue gen. nov., sp., nov., a member of the family Cytophagaceae, isolated from a brackish lake in Hamamatsu Japan.</title>
        <authorList>
            <person name="Maejima Y."/>
            <person name="Iino T."/>
            <person name="Muraguchi Y."/>
            <person name="Fukuda K."/>
            <person name="Ohkuma M."/>
            <person name="Moriuchi R."/>
            <person name="Dohra H."/>
            <person name="Kimbara K."/>
            <person name="Shintani M."/>
        </authorList>
    </citation>
    <scope>NUCLEOTIDE SEQUENCE [LARGE SCALE GENOMIC DNA]</scope>
    <source>
        <strain evidence="7 8">Ys</strain>
    </source>
</reference>
<keyword evidence="8" id="KW-1185">Reference proteome</keyword>
<dbReference type="CDD" id="cd03360">
    <property type="entry name" value="LbH_AT_putative"/>
    <property type="match status" value="1"/>
</dbReference>
<keyword evidence="4" id="KW-0012">Acyltransferase</keyword>
<dbReference type="Gene3D" id="3.40.50.20">
    <property type="match status" value="1"/>
</dbReference>
<dbReference type="Pfam" id="PF17836">
    <property type="entry name" value="PglD_N"/>
    <property type="match status" value="1"/>
</dbReference>
<dbReference type="GO" id="GO:0016746">
    <property type="term" value="F:acyltransferase activity"/>
    <property type="evidence" value="ECO:0007669"/>
    <property type="project" value="UniProtKB-KW"/>
</dbReference>
<organism evidence="7 8">
    <name type="scientific">Chryseotalea sanaruensis</name>
    <dbReference type="NCBI Taxonomy" id="2482724"/>
    <lineage>
        <taxon>Bacteria</taxon>
        <taxon>Pseudomonadati</taxon>
        <taxon>Bacteroidota</taxon>
        <taxon>Cytophagia</taxon>
        <taxon>Cytophagales</taxon>
        <taxon>Chryseotaleaceae</taxon>
        <taxon>Chryseotalea</taxon>
    </lineage>
</organism>
<dbReference type="InterPro" id="IPR001451">
    <property type="entry name" value="Hexapep"/>
</dbReference>
<keyword evidence="2 7" id="KW-0808">Transferase</keyword>
<dbReference type="InterPro" id="IPR050179">
    <property type="entry name" value="Trans_hexapeptide_repeat"/>
</dbReference>
<dbReference type="Gene3D" id="2.160.10.10">
    <property type="entry name" value="Hexapeptide repeat proteins"/>
    <property type="match status" value="1"/>
</dbReference>
<dbReference type="PANTHER" id="PTHR43300:SF7">
    <property type="entry name" value="UDP-N-ACETYLBACILLOSAMINE N-ACETYLTRANSFERASE"/>
    <property type="match status" value="1"/>
</dbReference>
<feature type="domain" description="PglD N-terminal" evidence="6">
    <location>
        <begin position="5"/>
        <end position="84"/>
    </location>
</feature>
<evidence type="ECO:0000259" key="6">
    <source>
        <dbReference type="Pfam" id="PF17836"/>
    </source>
</evidence>
<comment type="caution">
    <text evidence="7">The sequence shown here is derived from an EMBL/GenBank/DDBJ whole genome shotgun (WGS) entry which is preliminary data.</text>
</comment>
<accession>A0A401UDI4</accession>
<protein>
    <submittedName>
        <fullName evidence="7">Acetyltransferase</fullName>
    </submittedName>
</protein>
<dbReference type="PROSITE" id="PS00101">
    <property type="entry name" value="HEXAPEP_TRANSFERASES"/>
    <property type="match status" value="1"/>
</dbReference>
<evidence type="ECO:0000256" key="2">
    <source>
        <dbReference type="ARBA" id="ARBA00022679"/>
    </source>
</evidence>
<dbReference type="PANTHER" id="PTHR43300">
    <property type="entry name" value="ACETYLTRANSFERASE"/>
    <property type="match status" value="1"/>
</dbReference>
<evidence type="ECO:0000313" key="7">
    <source>
        <dbReference type="EMBL" id="GCC52902.1"/>
    </source>
</evidence>
<sequence>MDNPVLIFGANALGRAAKEIFENNGNVVFGFLDDDKKLHQKEIDNVVCLGSTDDDGFLKLIGKKCEAFIAVDDIKLKKNLTEMLNDVRHVQPVNAIHNQGSMGSHVELGHGNMIDQGARIGAGVKMGSHCIIHANVVIGVGAEIGDYVNLGAGSIIGSGVKIEEEVFVGAGVTVVADITLGKRARVGAGSVVIGQVKSGETVFGNPAQKVNS</sequence>
<evidence type="ECO:0000256" key="5">
    <source>
        <dbReference type="PIRSR" id="PIRSR620019-2"/>
    </source>
</evidence>
<feature type="binding site" evidence="5">
    <location>
        <begin position="33"/>
        <end position="34"/>
    </location>
    <ligand>
        <name>substrate</name>
    </ligand>
</feature>
<proteinExistence type="inferred from homology"/>
<dbReference type="SUPFAM" id="SSF51161">
    <property type="entry name" value="Trimeric LpxA-like enzymes"/>
    <property type="match status" value="1"/>
</dbReference>
<gene>
    <name evidence="7" type="ORF">SanaruYs_31420</name>
</gene>
<evidence type="ECO:0000313" key="8">
    <source>
        <dbReference type="Proteomes" id="UP000288227"/>
    </source>
</evidence>
<name>A0A401UDI4_9BACT</name>
<dbReference type="AlphaFoldDB" id="A0A401UDI4"/>
<keyword evidence="3" id="KW-0677">Repeat</keyword>
<dbReference type="EMBL" id="BHXQ01000006">
    <property type="protein sequence ID" value="GCC52902.1"/>
    <property type="molecule type" value="Genomic_DNA"/>
</dbReference>
<dbReference type="Proteomes" id="UP000288227">
    <property type="component" value="Unassembled WGS sequence"/>
</dbReference>
<dbReference type="InterPro" id="IPR020019">
    <property type="entry name" value="AcTrfase_PglD-like"/>
</dbReference>
<dbReference type="RefSeq" id="WP_127123557.1">
    <property type="nucleotide sequence ID" value="NZ_BHXQ01000006.1"/>
</dbReference>
<comment type="similarity">
    <text evidence="1">Belongs to the transferase hexapeptide repeat family.</text>
</comment>
<dbReference type="OrthoDB" id="9794407at2"/>
<dbReference type="InterPro" id="IPR011004">
    <property type="entry name" value="Trimer_LpxA-like_sf"/>
</dbReference>
<evidence type="ECO:0000256" key="3">
    <source>
        <dbReference type="ARBA" id="ARBA00022737"/>
    </source>
</evidence>
<dbReference type="Pfam" id="PF00132">
    <property type="entry name" value="Hexapep"/>
    <property type="match status" value="2"/>
</dbReference>
<dbReference type="InterPro" id="IPR041561">
    <property type="entry name" value="PglD_N"/>
</dbReference>
<dbReference type="InterPro" id="IPR018357">
    <property type="entry name" value="Hexapep_transf_CS"/>
</dbReference>